<feature type="transmembrane region" description="Helical" evidence="7">
    <location>
        <begin position="236"/>
        <end position="254"/>
    </location>
</feature>
<evidence type="ECO:0000259" key="8">
    <source>
        <dbReference type="PROSITE" id="PS50850"/>
    </source>
</evidence>
<keyword evidence="3" id="KW-1003">Cell membrane</keyword>
<evidence type="ECO:0000256" key="7">
    <source>
        <dbReference type="SAM" id="Phobius"/>
    </source>
</evidence>
<dbReference type="STRING" id="1210086.GCA_001613105_03322"/>
<evidence type="ECO:0000313" key="9">
    <source>
        <dbReference type="EMBL" id="RDI64974.1"/>
    </source>
</evidence>
<proteinExistence type="predicted"/>
<evidence type="ECO:0000256" key="3">
    <source>
        <dbReference type="ARBA" id="ARBA00022475"/>
    </source>
</evidence>
<feature type="transmembrane region" description="Helical" evidence="7">
    <location>
        <begin position="307"/>
        <end position="326"/>
    </location>
</feature>
<feature type="transmembrane region" description="Helical" evidence="7">
    <location>
        <begin position="407"/>
        <end position="426"/>
    </location>
</feature>
<evidence type="ECO:0000256" key="1">
    <source>
        <dbReference type="ARBA" id="ARBA00004651"/>
    </source>
</evidence>
<feature type="transmembrane region" description="Helical" evidence="7">
    <location>
        <begin position="146"/>
        <end position="169"/>
    </location>
</feature>
<dbReference type="PANTHER" id="PTHR42718">
    <property type="entry name" value="MAJOR FACILITATOR SUPERFAMILY MULTIDRUG TRANSPORTER MFSC"/>
    <property type="match status" value="1"/>
</dbReference>
<keyword evidence="10" id="KW-1185">Reference proteome</keyword>
<keyword evidence="6 7" id="KW-0472">Membrane</keyword>
<protein>
    <submittedName>
        <fullName evidence="9">EmrB/QacA subfamily drug resistance transporter</fullName>
    </submittedName>
</protein>
<gene>
    <name evidence="9" type="ORF">DFR76_107352</name>
</gene>
<reference evidence="9 10" key="1">
    <citation type="submission" date="2018-07" db="EMBL/GenBank/DDBJ databases">
        <title>Genomic Encyclopedia of Type Strains, Phase IV (KMG-IV): sequencing the most valuable type-strain genomes for metagenomic binning, comparative biology and taxonomic classification.</title>
        <authorList>
            <person name="Goeker M."/>
        </authorList>
    </citation>
    <scope>NUCLEOTIDE SEQUENCE [LARGE SCALE GENOMIC DNA]</scope>
    <source>
        <strain evidence="9 10">DSM 44290</strain>
    </source>
</reference>
<dbReference type="Proteomes" id="UP000254869">
    <property type="component" value="Unassembled WGS sequence"/>
</dbReference>
<feature type="transmembrane region" description="Helical" evidence="7">
    <location>
        <begin position="338"/>
        <end position="357"/>
    </location>
</feature>
<keyword evidence="2" id="KW-0813">Transport</keyword>
<keyword evidence="4 7" id="KW-0812">Transmembrane</keyword>
<dbReference type="PANTHER" id="PTHR42718:SF46">
    <property type="entry name" value="BLR6921 PROTEIN"/>
    <property type="match status" value="1"/>
</dbReference>
<dbReference type="EMBL" id="QQBC01000007">
    <property type="protein sequence ID" value="RDI64974.1"/>
    <property type="molecule type" value="Genomic_DNA"/>
</dbReference>
<organism evidence="9 10">
    <name type="scientific">Nocardia pseudobrasiliensis</name>
    <dbReference type="NCBI Taxonomy" id="45979"/>
    <lineage>
        <taxon>Bacteria</taxon>
        <taxon>Bacillati</taxon>
        <taxon>Actinomycetota</taxon>
        <taxon>Actinomycetes</taxon>
        <taxon>Mycobacteriales</taxon>
        <taxon>Nocardiaceae</taxon>
        <taxon>Nocardia</taxon>
    </lineage>
</organism>
<accession>A0A370I6M5</accession>
<feature type="transmembrane region" description="Helical" evidence="7">
    <location>
        <begin position="446"/>
        <end position="472"/>
    </location>
</feature>
<dbReference type="AlphaFoldDB" id="A0A370I6M5"/>
<feature type="transmembrane region" description="Helical" evidence="7">
    <location>
        <begin position="112"/>
        <end position="134"/>
    </location>
</feature>
<evidence type="ECO:0000256" key="2">
    <source>
        <dbReference type="ARBA" id="ARBA00022448"/>
    </source>
</evidence>
<dbReference type="GO" id="GO:0005886">
    <property type="term" value="C:plasma membrane"/>
    <property type="evidence" value="ECO:0007669"/>
    <property type="project" value="UniProtKB-SubCell"/>
</dbReference>
<dbReference type="GO" id="GO:0022857">
    <property type="term" value="F:transmembrane transporter activity"/>
    <property type="evidence" value="ECO:0007669"/>
    <property type="project" value="InterPro"/>
</dbReference>
<dbReference type="PROSITE" id="PS50850">
    <property type="entry name" value="MFS"/>
    <property type="match status" value="1"/>
</dbReference>
<dbReference type="Gene3D" id="1.20.1250.20">
    <property type="entry name" value="MFS general substrate transporter like domains"/>
    <property type="match status" value="1"/>
</dbReference>
<feature type="transmembrane region" description="Helical" evidence="7">
    <location>
        <begin position="55"/>
        <end position="75"/>
    </location>
</feature>
<sequence>MLDNPAATTHHQVTKRAFGLPILVLSGLNLMVVLDGTVVIFAIPRLQEHLHLSNAASAWTVTAYGLPFAGLMLLGGRLGDVFGRKRMLILGVALFTVASALCGSAQTDWMLLAARAIQGAGAAVAAPTAMALVVSTFAPGPARNQAVAIFGSMMAVGSVGGLIVGGALTQLDWRLIFWINVPIGALIVLGAIYRLRDTEHVRLTLDVRGAILGTLGCVAIVFGATEGPEMGWTNPIILGAMAAGVVLLAVFVFAERHVDNPLLPWSLFDRRDRVVTFAACVLVGGVMGAMTFYVAQFLQNVLGYSPLMAGAAAIPFTLGVGVGGAASSKLAQLVRPRWLLSGSAVVLAVGLFFGSTLDQNVSYVPTLLILLPVIGFGVGIAMVVVPLCLLVGVPVNNIGPLTAIGQMAFNLGGPVAIGLLSPVALSRTLSRGGTNGKAADMTETQIAALSSGYTLVLFVCAVAVVIVGLVVLTLSYTPEQLAQAQHAQEESQQA</sequence>
<feature type="transmembrane region" description="Helical" evidence="7">
    <location>
        <begin position="205"/>
        <end position="224"/>
    </location>
</feature>
<dbReference type="Gene3D" id="1.20.1720.10">
    <property type="entry name" value="Multidrug resistance protein D"/>
    <property type="match status" value="1"/>
</dbReference>
<dbReference type="InterPro" id="IPR011701">
    <property type="entry name" value="MFS"/>
</dbReference>
<feature type="transmembrane region" description="Helical" evidence="7">
    <location>
        <begin position="369"/>
        <end position="395"/>
    </location>
</feature>
<dbReference type="Pfam" id="PF07690">
    <property type="entry name" value="MFS_1"/>
    <property type="match status" value="1"/>
</dbReference>
<comment type="subcellular location">
    <subcellularLocation>
        <location evidence="1">Cell membrane</location>
        <topology evidence="1">Multi-pass membrane protein</topology>
    </subcellularLocation>
</comment>
<evidence type="ECO:0000256" key="5">
    <source>
        <dbReference type="ARBA" id="ARBA00022989"/>
    </source>
</evidence>
<dbReference type="InterPro" id="IPR020846">
    <property type="entry name" value="MFS_dom"/>
</dbReference>
<dbReference type="RefSeq" id="WP_067998521.1">
    <property type="nucleotide sequence ID" value="NZ_QQBC01000007.1"/>
</dbReference>
<comment type="caution">
    <text evidence="9">The sequence shown here is derived from an EMBL/GenBank/DDBJ whole genome shotgun (WGS) entry which is preliminary data.</text>
</comment>
<dbReference type="SUPFAM" id="SSF103473">
    <property type="entry name" value="MFS general substrate transporter"/>
    <property type="match status" value="1"/>
</dbReference>
<evidence type="ECO:0000256" key="4">
    <source>
        <dbReference type="ARBA" id="ARBA00022692"/>
    </source>
</evidence>
<name>A0A370I6M5_9NOCA</name>
<feature type="transmembrane region" description="Helical" evidence="7">
    <location>
        <begin position="20"/>
        <end position="43"/>
    </location>
</feature>
<keyword evidence="5 7" id="KW-1133">Transmembrane helix</keyword>
<feature type="transmembrane region" description="Helical" evidence="7">
    <location>
        <begin position="274"/>
        <end position="295"/>
    </location>
</feature>
<feature type="transmembrane region" description="Helical" evidence="7">
    <location>
        <begin position="175"/>
        <end position="193"/>
    </location>
</feature>
<evidence type="ECO:0000256" key="6">
    <source>
        <dbReference type="ARBA" id="ARBA00023136"/>
    </source>
</evidence>
<feature type="transmembrane region" description="Helical" evidence="7">
    <location>
        <begin position="87"/>
        <end position="106"/>
    </location>
</feature>
<evidence type="ECO:0000313" key="10">
    <source>
        <dbReference type="Proteomes" id="UP000254869"/>
    </source>
</evidence>
<dbReference type="InterPro" id="IPR036259">
    <property type="entry name" value="MFS_trans_sf"/>
</dbReference>
<dbReference type="CDD" id="cd17321">
    <property type="entry name" value="MFS_MMR_MDR_like"/>
    <property type="match status" value="1"/>
</dbReference>
<feature type="domain" description="Major facilitator superfamily (MFS) profile" evidence="8">
    <location>
        <begin position="21"/>
        <end position="480"/>
    </location>
</feature>